<dbReference type="Gene3D" id="3.30.710.10">
    <property type="entry name" value="Potassium Channel Kv1.1, Chain A"/>
    <property type="match status" value="1"/>
</dbReference>
<evidence type="ECO:0000259" key="3">
    <source>
        <dbReference type="PROSITE" id="PS50097"/>
    </source>
</evidence>
<dbReference type="CDD" id="cd18186">
    <property type="entry name" value="BTB_POZ_ZBTB_KLHL-like"/>
    <property type="match status" value="1"/>
</dbReference>
<dbReference type="AlphaFoldDB" id="A0AAV8ABB5"/>
<comment type="caution">
    <text evidence="4">The sequence shown here is derived from an EMBL/GenBank/DDBJ whole genome shotgun (WGS) entry which is preliminary data.</text>
</comment>
<dbReference type="PANTHER" id="PTHR19872">
    <property type="entry name" value="UBIQUITIN LIGASE SPECIFICITY FACTOR/HREP PROTEIN"/>
    <property type="match status" value="1"/>
</dbReference>
<evidence type="ECO:0000256" key="2">
    <source>
        <dbReference type="PROSITE-ProRule" id="PRU00221"/>
    </source>
</evidence>
<gene>
    <name evidence="4" type="ORF">M0812_03326</name>
</gene>
<dbReference type="Pfam" id="PF00651">
    <property type="entry name" value="BTB"/>
    <property type="match status" value="1"/>
</dbReference>
<protein>
    <submittedName>
        <fullName evidence="4">F-box/wd repeat-containing protein 1a</fullName>
    </submittedName>
</protein>
<dbReference type="InterPro" id="IPR000210">
    <property type="entry name" value="BTB/POZ_dom"/>
</dbReference>
<evidence type="ECO:0000256" key="1">
    <source>
        <dbReference type="ARBA" id="ARBA00022786"/>
    </source>
</evidence>
<dbReference type="Gene3D" id="2.130.10.10">
    <property type="entry name" value="YVTN repeat-like/Quinoprotein amine dehydrogenase"/>
    <property type="match status" value="1"/>
</dbReference>
<dbReference type="Proteomes" id="UP001146793">
    <property type="component" value="Unassembled WGS sequence"/>
</dbReference>
<feature type="domain" description="BTB" evidence="3">
    <location>
        <begin position="397"/>
        <end position="474"/>
    </location>
</feature>
<dbReference type="EMBL" id="JANTQA010000008">
    <property type="protein sequence ID" value="KAJ3451576.1"/>
    <property type="molecule type" value="Genomic_DNA"/>
</dbReference>
<dbReference type="SUPFAM" id="SSF50978">
    <property type="entry name" value="WD40 repeat-like"/>
    <property type="match status" value="1"/>
</dbReference>
<accession>A0AAV8ABB5</accession>
<reference evidence="4" key="1">
    <citation type="submission" date="2022-08" db="EMBL/GenBank/DDBJ databases">
        <title>Novel sulphate-reducing endosymbionts in the free-living metamonad Anaeramoeba.</title>
        <authorList>
            <person name="Jerlstrom-Hultqvist J."/>
            <person name="Cepicka I."/>
            <person name="Gallot-Lavallee L."/>
            <person name="Salas-Leiva D."/>
            <person name="Curtis B.A."/>
            <person name="Zahonova K."/>
            <person name="Pipaliya S."/>
            <person name="Dacks J."/>
            <person name="Roger A.J."/>
        </authorList>
    </citation>
    <scope>NUCLEOTIDE SEQUENCE</scope>
    <source>
        <strain evidence="4">Busselton2</strain>
    </source>
</reference>
<evidence type="ECO:0000313" key="5">
    <source>
        <dbReference type="Proteomes" id="UP001146793"/>
    </source>
</evidence>
<dbReference type="InterPro" id="IPR015943">
    <property type="entry name" value="WD40/YVTN_repeat-like_dom_sf"/>
</dbReference>
<dbReference type="InterPro" id="IPR001680">
    <property type="entry name" value="WD40_rpt"/>
</dbReference>
<feature type="repeat" description="WD" evidence="2">
    <location>
        <begin position="175"/>
        <end position="216"/>
    </location>
</feature>
<keyword evidence="2" id="KW-0853">WD repeat</keyword>
<sequence length="514" mass="59357">MSKPKEIEFKELLPSFFRNSIRTITFDEENLYVGDFNGKVSVAPLSDISINSIKSMKLHSGRIFEVRLKDGLIISCSSDKSVHVTDFKTLTKQKNFLGAMDYVYQTADYKNRLYAFSDTCEVLCWDYNTTKLIKRIKITHKSFSGCIGDGKIFAGGSKGVVSVIDPEINEEIKVYNAHSSSINDIVYRDGLVYTAGSDGDSKIKAWNTTDYKLFRTYSGKKNGIVVIRVKWNYIIAGGDDNKITIFDLETTKILYVVNLAGRCWGLDLNEKMIYAGSGSDLVIVSIENKLETFSDNNLYQFFLDQKFSDFKISNYPVHKFFIKLRCGKEPEEVKIILENNFKKEESYKFLEWVYGKTIYISEIVQKIANKIGIQDEDLKKKELKNDLINAYADEDSKDFFLVVKDPEDEDEDEDAYEEIPIHKYILLARCGLFRDFFANITEETNKVHDYSGKSVEVVEQFVRYLYFNDFELTADDDPELIVEELEDAVSYYQLEKHCNLPKCLKKIKRQFNIK</sequence>
<dbReference type="PROSITE" id="PS50082">
    <property type="entry name" value="WD_REPEATS_2"/>
    <property type="match status" value="1"/>
</dbReference>
<name>A0AAV8ABB5_9EUKA</name>
<dbReference type="SMART" id="SM00320">
    <property type="entry name" value="WD40"/>
    <property type="match status" value="3"/>
</dbReference>
<organism evidence="4 5">
    <name type="scientific">Anaeramoeba flamelloides</name>
    <dbReference type="NCBI Taxonomy" id="1746091"/>
    <lineage>
        <taxon>Eukaryota</taxon>
        <taxon>Metamonada</taxon>
        <taxon>Anaeramoebidae</taxon>
        <taxon>Anaeramoeba</taxon>
    </lineage>
</organism>
<dbReference type="PROSITE" id="PS50097">
    <property type="entry name" value="BTB"/>
    <property type="match status" value="1"/>
</dbReference>
<dbReference type="PANTHER" id="PTHR19872:SF9">
    <property type="entry name" value="UBIQUITIN-BINDING SDF UBIQUITIN LIGASE COMPLEX SUBUNIT"/>
    <property type="match status" value="1"/>
</dbReference>
<dbReference type="InterPro" id="IPR051075">
    <property type="entry name" value="SCF_subunit_WD-repeat"/>
</dbReference>
<proteinExistence type="predicted"/>
<dbReference type="InterPro" id="IPR011333">
    <property type="entry name" value="SKP1/BTB/POZ_sf"/>
</dbReference>
<keyword evidence="1" id="KW-0833">Ubl conjugation pathway</keyword>
<dbReference type="InterPro" id="IPR036322">
    <property type="entry name" value="WD40_repeat_dom_sf"/>
</dbReference>
<evidence type="ECO:0000313" key="4">
    <source>
        <dbReference type="EMBL" id="KAJ3451576.1"/>
    </source>
</evidence>
<dbReference type="SUPFAM" id="SSF54695">
    <property type="entry name" value="POZ domain"/>
    <property type="match status" value="1"/>
</dbReference>